<dbReference type="SUPFAM" id="SSF51658">
    <property type="entry name" value="Xylose isomerase-like"/>
    <property type="match status" value="1"/>
</dbReference>
<name>A0ABN6DRU6_9BACT</name>
<dbReference type="PANTHER" id="PTHR12110:SF21">
    <property type="entry name" value="XYLOSE ISOMERASE-LIKE TIM BARREL DOMAIN-CONTAINING PROTEIN"/>
    <property type="match status" value="1"/>
</dbReference>
<evidence type="ECO:0000313" key="2">
    <source>
        <dbReference type="EMBL" id="BCR02960.1"/>
    </source>
</evidence>
<dbReference type="EMBL" id="AP024355">
    <property type="protein sequence ID" value="BCR02960.1"/>
    <property type="molecule type" value="Genomic_DNA"/>
</dbReference>
<accession>A0ABN6DRU6</accession>
<dbReference type="Gene3D" id="3.20.20.150">
    <property type="entry name" value="Divalent-metal-dependent TIM barrel enzymes"/>
    <property type="match status" value="1"/>
</dbReference>
<sequence length="256" mass="28605">MADRLHVHVPYRLLGESLPLLLERRLQPEIAFSGDDLDRLSLVELRSRARVLRQAGLGCTVHAPFHDLNPGTNDPLIRQATLVRCTQTLNAAAELGASLVVFHPGYEKWRYSLQSDLWLAPSLKFWPPLIQAAERLGLRLALENIFEEQPDTLAQLLTALGSPTLGHCLDVGHWRLFAKVSLKHWLAILGPHLVHLHLHDNLGDRDAHLPVGEGSIDFPLLFRLLKQLPVAPTLTLESHDRQSLLRSLAGVAPFLD</sequence>
<gene>
    <name evidence="2" type="ORF">DESUT3_00290</name>
</gene>
<evidence type="ECO:0000259" key="1">
    <source>
        <dbReference type="Pfam" id="PF01261"/>
    </source>
</evidence>
<dbReference type="InterPro" id="IPR036237">
    <property type="entry name" value="Xyl_isomerase-like_sf"/>
</dbReference>
<keyword evidence="2" id="KW-0378">Hydrolase</keyword>
<dbReference type="Proteomes" id="UP001319827">
    <property type="component" value="Chromosome"/>
</dbReference>
<dbReference type="GO" id="GO:0004519">
    <property type="term" value="F:endonuclease activity"/>
    <property type="evidence" value="ECO:0007669"/>
    <property type="project" value="UniProtKB-KW"/>
</dbReference>
<dbReference type="PANTHER" id="PTHR12110">
    <property type="entry name" value="HYDROXYPYRUVATE ISOMERASE"/>
    <property type="match status" value="1"/>
</dbReference>
<keyword evidence="3" id="KW-1185">Reference proteome</keyword>
<proteinExistence type="predicted"/>
<dbReference type="RefSeq" id="WP_221250447.1">
    <property type="nucleotide sequence ID" value="NZ_AP024355.1"/>
</dbReference>
<keyword evidence="2" id="KW-0540">Nuclease</keyword>
<dbReference type="InterPro" id="IPR013022">
    <property type="entry name" value="Xyl_isomerase-like_TIM-brl"/>
</dbReference>
<evidence type="ECO:0000313" key="3">
    <source>
        <dbReference type="Proteomes" id="UP001319827"/>
    </source>
</evidence>
<dbReference type="InterPro" id="IPR050312">
    <property type="entry name" value="IolE/XylAMocC-like"/>
</dbReference>
<dbReference type="Pfam" id="PF01261">
    <property type="entry name" value="AP_endonuc_2"/>
    <property type="match status" value="1"/>
</dbReference>
<keyword evidence="2" id="KW-0255">Endonuclease</keyword>
<reference evidence="2 3" key="2">
    <citation type="journal article" date="2021" name="Int. J. Syst. Evol. Microbiol.">
        <title>Isolation and Polyphasic Characterization of Desulfuromonas versatilis sp. Nov., an Electrogenic Bacteria Capable of Versatile Metabolism Isolated from a Graphene Oxide-Reducing Enrichment Culture.</title>
        <authorList>
            <person name="Xie L."/>
            <person name="Yoshida N."/>
            <person name="Ishii S."/>
            <person name="Meng L."/>
        </authorList>
    </citation>
    <scope>NUCLEOTIDE SEQUENCE [LARGE SCALE GENOMIC DNA]</scope>
    <source>
        <strain evidence="2 3">NIT-T3</strain>
    </source>
</reference>
<feature type="domain" description="Xylose isomerase-like TIM barrel" evidence="1">
    <location>
        <begin position="40"/>
        <end position="242"/>
    </location>
</feature>
<protein>
    <submittedName>
        <fullName evidence="2">AP endonuclease</fullName>
    </submittedName>
</protein>
<organism evidence="2 3">
    <name type="scientific">Desulfuromonas versatilis</name>
    <dbReference type="NCBI Taxonomy" id="2802975"/>
    <lineage>
        <taxon>Bacteria</taxon>
        <taxon>Pseudomonadati</taxon>
        <taxon>Thermodesulfobacteriota</taxon>
        <taxon>Desulfuromonadia</taxon>
        <taxon>Desulfuromonadales</taxon>
        <taxon>Desulfuromonadaceae</taxon>
        <taxon>Desulfuromonas</taxon>
    </lineage>
</organism>
<reference evidence="2 3" key="1">
    <citation type="journal article" date="2016" name="C (Basel)">
        <title>Selective Growth of and Electricity Production by Marine Exoelectrogenic Bacteria in Self-Aggregated Hydrogel of Microbially Reduced Graphene Oxide.</title>
        <authorList>
            <person name="Yoshida N."/>
            <person name="Goto Y."/>
            <person name="Miyata Y."/>
        </authorList>
    </citation>
    <scope>NUCLEOTIDE SEQUENCE [LARGE SCALE GENOMIC DNA]</scope>
    <source>
        <strain evidence="2 3">NIT-T3</strain>
    </source>
</reference>